<proteinExistence type="predicted"/>
<dbReference type="OrthoDB" id="185373at2759"/>
<evidence type="ECO:0008006" key="5">
    <source>
        <dbReference type="Google" id="ProtNLM"/>
    </source>
</evidence>
<feature type="compositionally biased region" description="Polar residues" evidence="2">
    <location>
        <begin position="186"/>
        <end position="203"/>
    </location>
</feature>
<dbReference type="AlphaFoldDB" id="A0A9P6TZJ7"/>
<dbReference type="EMBL" id="JAAAJA010000467">
    <property type="protein sequence ID" value="KAG0253297.1"/>
    <property type="molecule type" value="Genomic_DNA"/>
</dbReference>
<evidence type="ECO:0000256" key="1">
    <source>
        <dbReference type="ARBA" id="ARBA00022737"/>
    </source>
</evidence>
<organism evidence="3 4">
    <name type="scientific">Mortierella polycephala</name>
    <dbReference type="NCBI Taxonomy" id="41804"/>
    <lineage>
        <taxon>Eukaryota</taxon>
        <taxon>Fungi</taxon>
        <taxon>Fungi incertae sedis</taxon>
        <taxon>Mucoromycota</taxon>
        <taxon>Mortierellomycotina</taxon>
        <taxon>Mortierellomycetes</taxon>
        <taxon>Mortierellales</taxon>
        <taxon>Mortierellaceae</taxon>
        <taxon>Mortierella</taxon>
    </lineage>
</organism>
<gene>
    <name evidence="3" type="ORF">BG011_006435</name>
</gene>
<dbReference type="Pfam" id="PF01535">
    <property type="entry name" value="PPR"/>
    <property type="match status" value="1"/>
</dbReference>
<dbReference type="Proteomes" id="UP000726737">
    <property type="component" value="Unassembled WGS sequence"/>
</dbReference>
<reference evidence="3" key="1">
    <citation type="journal article" date="2020" name="Fungal Divers.">
        <title>Resolving the Mortierellaceae phylogeny through synthesis of multi-gene phylogenetics and phylogenomics.</title>
        <authorList>
            <person name="Vandepol N."/>
            <person name="Liber J."/>
            <person name="Desiro A."/>
            <person name="Na H."/>
            <person name="Kennedy M."/>
            <person name="Barry K."/>
            <person name="Grigoriev I.V."/>
            <person name="Miller A.N."/>
            <person name="O'Donnell K."/>
            <person name="Stajich J.E."/>
            <person name="Bonito G."/>
        </authorList>
    </citation>
    <scope>NUCLEOTIDE SEQUENCE</scope>
    <source>
        <strain evidence="3">KOD948</strain>
    </source>
</reference>
<dbReference type="InterPro" id="IPR002885">
    <property type="entry name" value="PPR_rpt"/>
</dbReference>
<name>A0A9P6TZJ7_9FUNG</name>
<feature type="region of interest" description="Disordered" evidence="2">
    <location>
        <begin position="715"/>
        <end position="735"/>
    </location>
</feature>
<protein>
    <recommendedName>
        <fullName evidence="5">Pentatricopeptide repeat-containing protein</fullName>
    </recommendedName>
</protein>
<dbReference type="InterPro" id="IPR051222">
    <property type="entry name" value="PPR/CCM1_RNA-binding"/>
</dbReference>
<dbReference type="PANTHER" id="PTHR47942:SF63">
    <property type="entry name" value="PENTATRICOPEPTIDE REPEAT-CONTAINING PROTEIN"/>
    <property type="match status" value="1"/>
</dbReference>
<dbReference type="InterPro" id="IPR011990">
    <property type="entry name" value="TPR-like_helical_dom_sf"/>
</dbReference>
<dbReference type="Gene3D" id="1.25.40.10">
    <property type="entry name" value="Tetratricopeptide repeat domain"/>
    <property type="match status" value="2"/>
</dbReference>
<comment type="caution">
    <text evidence="3">The sequence shown here is derived from an EMBL/GenBank/DDBJ whole genome shotgun (WGS) entry which is preliminary data.</text>
</comment>
<feature type="region of interest" description="Disordered" evidence="2">
    <location>
        <begin position="186"/>
        <end position="206"/>
    </location>
</feature>
<feature type="compositionally biased region" description="Acidic residues" evidence="2">
    <location>
        <begin position="692"/>
        <end position="702"/>
    </location>
</feature>
<feature type="region of interest" description="Disordered" evidence="2">
    <location>
        <begin position="655"/>
        <end position="702"/>
    </location>
</feature>
<accession>A0A9P6TZJ7</accession>
<evidence type="ECO:0000313" key="3">
    <source>
        <dbReference type="EMBL" id="KAG0253297.1"/>
    </source>
</evidence>
<keyword evidence="4" id="KW-1185">Reference proteome</keyword>
<feature type="compositionally biased region" description="Low complexity" evidence="2">
    <location>
        <begin position="718"/>
        <end position="735"/>
    </location>
</feature>
<keyword evidence="1" id="KW-0677">Repeat</keyword>
<evidence type="ECO:0000256" key="2">
    <source>
        <dbReference type="SAM" id="MobiDB-lite"/>
    </source>
</evidence>
<dbReference type="PANTHER" id="PTHR47942">
    <property type="entry name" value="TETRATRICOPEPTIDE REPEAT (TPR)-LIKE SUPERFAMILY PROTEIN-RELATED"/>
    <property type="match status" value="1"/>
</dbReference>
<evidence type="ECO:0000313" key="4">
    <source>
        <dbReference type="Proteomes" id="UP000726737"/>
    </source>
</evidence>
<sequence>MGAGGSIRTIRNQINRLVKRLKIDALYLQFWKICNTESIEIQREIWGGIWAPDQESLYRVLNSLAPPKYPCPPLPSKFEHPTYNFEQLPSVLTIQYQKNLSSGSIPGQTLERSTSESVSAKSSSQYTMRFVGQSHANRLLQMHQYFEQVLQIKITYYSRIALVVALATKGNMITVTRLFRQWQQASHSQDDNTASPTTPSSKTEAVLAGGGGKELYSAVIRGLIGRNYQDNQRRSFYVSKDFTTGVRNQGMTQVYAAMELFYDLLRRGGTPTFEMYHSLVMGLAVFKNDMEASELLLDHMIMMKKKPYVQVLHIMCREYARRKDFASVERIFGMLQEYRIQPRALTCNIMLKAIFQMSTPEALQYLEQSGYQLSLDQSQDDTNPEMMVQQLKRQKIRELREYMRHNSTPQDEATFSTLFYGYGHLREGYPDLKEAMIEMSKTQPPMKPSLIVLNSLLFAHLNHGRIKKAEAILDEMLQTTLPVNAPPAWKGRYRLQSQSPFQKRDKDTFQADITTAANASETRSYFITPGKGSFHALMLAHVEQGDITGMERVLDKMIQANYRQQHQQQQKPHPHHRSNLRSVFWSMTLVDLEADEHTANIMLLGYLMQRDHARVDMIERQIQARPDWKSSSMFLSRDENRQVLIDLVKQKSSREVVQRSLLESEEEDDLPARQTTVTTEETLTDHPQSLGEDPEGELDDDFEIDVTTLSAKLRGLMSTSTSSPSASQSTPPSST</sequence>